<dbReference type="Pfam" id="PF03816">
    <property type="entry name" value="LytR_cpsA_psr"/>
    <property type="match status" value="1"/>
</dbReference>
<evidence type="ECO:0000313" key="5">
    <source>
        <dbReference type="Proteomes" id="UP000242263"/>
    </source>
</evidence>
<protein>
    <submittedName>
        <fullName evidence="4">Transcriptional regulator</fullName>
    </submittedName>
</protein>
<evidence type="ECO:0000256" key="2">
    <source>
        <dbReference type="SAM" id="MobiDB-lite"/>
    </source>
</evidence>
<sequence>MTRHSRKHSGSSVQRARLSHTPSHAYGYKKPLAWFKALAVVLSATLVFAGTVFASVYTQFSKTISESSVKIIKQKNIKKEIIDPNAGKAINILILGTDSRDGAENSAIGGANEVGNHQADTTMIAHISANREFIDLISIPRDSMVSVSSCETSKGTIPARSNVMFNSIFAEAYNLGDDLSSAATCTLKAVNELTGLDISQFITVDFSGLKNMIDALDGVDVCISKDFSDTNSNLSLSRGLNHLNGTDATQYARTRYGLGDGSDVMRTVRQQYLIKMLIREALKQNILTNFNKLYQLANTALQSLNISEGLASANTLIGLASSLKNFKVSNIYSQTVPVQNWTYDANRVMWTADAQSLFDRVKNDQPLTNIPLTTSDSNSSSSSSSTSSDSSSNSSNSSSERATTNQAQDQSQSQNQTQSDQTAQTDNNTPDPRTDVITRADGTLIDPGTGGTIDPDSGVIHDPNTYWSIGLAEKYLNYTVCGIES</sequence>
<evidence type="ECO:0000313" key="4">
    <source>
        <dbReference type="EMBL" id="PKZ16133.1"/>
    </source>
</evidence>
<organism evidence="4 5">
    <name type="scientific">Alloscardovia omnicolens</name>
    <dbReference type="NCBI Taxonomy" id="419015"/>
    <lineage>
        <taxon>Bacteria</taxon>
        <taxon>Bacillati</taxon>
        <taxon>Actinomycetota</taxon>
        <taxon>Actinomycetes</taxon>
        <taxon>Bifidobacteriales</taxon>
        <taxon>Bifidobacteriaceae</taxon>
        <taxon>Alloscardovia</taxon>
    </lineage>
</organism>
<proteinExistence type="inferred from homology"/>
<feature type="domain" description="Cell envelope-related transcriptional attenuator" evidence="3">
    <location>
        <begin position="119"/>
        <end position="281"/>
    </location>
</feature>
<dbReference type="InterPro" id="IPR050922">
    <property type="entry name" value="LytR/CpsA/Psr_CW_biosynth"/>
</dbReference>
<feature type="compositionally biased region" description="Low complexity" evidence="2">
    <location>
        <begin position="373"/>
        <end position="429"/>
    </location>
</feature>
<comment type="caution">
    <text evidence="4">The sequence shown here is derived from an EMBL/GenBank/DDBJ whole genome shotgun (WGS) entry which is preliminary data.</text>
</comment>
<dbReference type="PANTHER" id="PTHR33392">
    <property type="entry name" value="POLYISOPRENYL-TEICHOIC ACID--PEPTIDOGLYCAN TEICHOIC ACID TRANSFERASE TAGU"/>
    <property type="match status" value="1"/>
</dbReference>
<dbReference type="AlphaFoldDB" id="A0A2I1M7M5"/>
<evidence type="ECO:0000259" key="3">
    <source>
        <dbReference type="Pfam" id="PF03816"/>
    </source>
</evidence>
<evidence type="ECO:0000256" key="1">
    <source>
        <dbReference type="ARBA" id="ARBA00006068"/>
    </source>
</evidence>
<dbReference type="RefSeq" id="WP_080971433.1">
    <property type="nucleotide sequence ID" value="NZ_CAMYCS010000002.1"/>
</dbReference>
<dbReference type="EMBL" id="PKGU01000001">
    <property type="protein sequence ID" value="PKZ16133.1"/>
    <property type="molecule type" value="Genomic_DNA"/>
</dbReference>
<dbReference type="NCBIfam" id="TIGR00350">
    <property type="entry name" value="lytR_cpsA_psr"/>
    <property type="match status" value="1"/>
</dbReference>
<dbReference type="Proteomes" id="UP000242263">
    <property type="component" value="Unassembled WGS sequence"/>
</dbReference>
<accession>A0A2I1M7M5</accession>
<dbReference type="InterPro" id="IPR004474">
    <property type="entry name" value="LytR_CpsA_psr"/>
</dbReference>
<dbReference type="PANTHER" id="PTHR33392:SF6">
    <property type="entry name" value="POLYISOPRENYL-TEICHOIC ACID--PEPTIDOGLYCAN TEICHOIC ACID TRANSFERASE TAGU"/>
    <property type="match status" value="1"/>
</dbReference>
<gene>
    <name evidence="4" type="ORF">CYJ32_01475</name>
</gene>
<feature type="region of interest" description="Disordered" evidence="2">
    <location>
        <begin position="368"/>
        <end position="458"/>
    </location>
</feature>
<dbReference type="Gene3D" id="3.40.630.190">
    <property type="entry name" value="LCP protein"/>
    <property type="match status" value="1"/>
</dbReference>
<name>A0A2I1M7M5_9BIFI</name>
<reference evidence="4 5" key="1">
    <citation type="submission" date="2017-12" db="EMBL/GenBank/DDBJ databases">
        <title>Phylogenetic diversity of female urinary microbiome.</title>
        <authorList>
            <person name="Thomas-White K."/>
            <person name="Wolfe A.J."/>
        </authorList>
    </citation>
    <scope>NUCLEOTIDE SEQUENCE [LARGE SCALE GENOMIC DNA]</scope>
    <source>
        <strain evidence="4 5">UMB0064</strain>
    </source>
</reference>
<comment type="similarity">
    <text evidence="1">Belongs to the LytR/CpsA/Psr (LCP) family.</text>
</comment>